<dbReference type="InterPro" id="IPR004089">
    <property type="entry name" value="MCPsignal_dom"/>
</dbReference>
<evidence type="ECO:0000256" key="3">
    <source>
        <dbReference type="PROSITE-ProRule" id="PRU00284"/>
    </source>
</evidence>
<evidence type="ECO:0000256" key="2">
    <source>
        <dbReference type="ARBA" id="ARBA00029447"/>
    </source>
</evidence>
<keyword evidence="4" id="KW-0472">Membrane</keyword>
<evidence type="ECO:0000313" key="6">
    <source>
        <dbReference type="EMBL" id="MEK8033886.1"/>
    </source>
</evidence>
<dbReference type="Proteomes" id="UP001371218">
    <property type="component" value="Unassembled WGS sequence"/>
</dbReference>
<protein>
    <submittedName>
        <fullName evidence="6">Methyl-accepting chemotaxis protein</fullName>
    </submittedName>
</protein>
<dbReference type="PANTHER" id="PTHR43531:SF11">
    <property type="entry name" value="METHYL-ACCEPTING CHEMOTAXIS PROTEIN 3"/>
    <property type="match status" value="1"/>
</dbReference>
<dbReference type="SMART" id="SM00283">
    <property type="entry name" value="MA"/>
    <property type="match status" value="1"/>
</dbReference>
<accession>A0ABU9BVP9</accession>
<evidence type="ECO:0000256" key="1">
    <source>
        <dbReference type="ARBA" id="ARBA00022500"/>
    </source>
</evidence>
<keyword evidence="1" id="KW-0145">Chemotaxis</keyword>
<keyword evidence="4" id="KW-1133">Transmembrane helix</keyword>
<dbReference type="PROSITE" id="PS50111">
    <property type="entry name" value="CHEMOTAXIS_TRANSDUC_2"/>
    <property type="match status" value="1"/>
</dbReference>
<evidence type="ECO:0000256" key="4">
    <source>
        <dbReference type="SAM" id="Phobius"/>
    </source>
</evidence>
<dbReference type="InterPro" id="IPR051310">
    <property type="entry name" value="MCP_chemotaxis"/>
</dbReference>
<organism evidence="6 7">
    <name type="scientific">Ideonella lacteola</name>
    <dbReference type="NCBI Taxonomy" id="2984193"/>
    <lineage>
        <taxon>Bacteria</taxon>
        <taxon>Pseudomonadati</taxon>
        <taxon>Pseudomonadota</taxon>
        <taxon>Betaproteobacteria</taxon>
        <taxon>Burkholderiales</taxon>
        <taxon>Sphaerotilaceae</taxon>
        <taxon>Ideonella</taxon>
    </lineage>
</organism>
<feature type="transmembrane region" description="Helical" evidence="4">
    <location>
        <begin position="21"/>
        <end position="40"/>
    </location>
</feature>
<dbReference type="PANTHER" id="PTHR43531">
    <property type="entry name" value="PROTEIN ICFG"/>
    <property type="match status" value="1"/>
</dbReference>
<keyword evidence="3" id="KW-0807">Transducer</keyword>
<name>A0ABU9BVP9_9BURK</name>
<dbReference type="Pfam" id="PF00015">
    <property type="entry name" value="MCPsignal"/>
    <property type="match status" value="1"/>
</dbReference>
<keyword evidence="7" id="KW-1185">Reference proteome</keyword>
<comment type="similarity">
    <text evidence="2">Belongs to the methyl-accepting chemotaxis (MCP) protein family.</text>
</comment>
<dbReference type="RefSeq" id="WP_341428312.1">
    <property type="nucleotide sequence ID" value="NZ_JBBUTG010000022.1"/>
</dbReference>
<gene>
    <name evidence="6" type="ORF">AACH06_23930</name>
</gene>
<dbReference type="Gene3D" id="1.10.287.950">
    <property type="entry name" value="Methyl-accepting chemotaxis protein"/>
    <property type="match status" value="1"/>
</dbReference>
<sequence length="421" mass="45934">MHPSPRVSKANRLAEAISHHARGLVAIALLLAVAVSVELITPGDAWTSLPYWGVLAGLATGYKLRDWTARWARPSPDSATFPAALVTQDISSLQQAFGVLTQQVCATIQTSETAVMNMGERLTRVHRETGGLHQKIVAAVDRSEQLSAESLSQADRHACAVSQLAQHQLAFERTRQSLLDRVRASADQVRRLTPLAEMIGSIARQTNLLAINAAIESARAGPEGAGFKIVAAEVRRLSTQTAETAKQVMEGIDEVARGIDHEAGQLEISMGEGSSAQLDEIARHIQSMSRTLGEVVPYLNELSVEMDAGVERITSDIIDTMGDMQFQDINRQLLEQINNALCSLSTHFAQLYQLIDGQAPPPPVQLEELLQLWTKDYVMHAQRVAHSLAAGQRRDSGEVVSLEPARPMELAVMHGPRIEMF</sequence>
<dbReference type="EMBL" id="JBBUTG010000022">
    <property type="protein sequence ID" value="MEK8033886.1"/>
    <property type="molecule type" value="Genomic_DNA"/>
</dbReference>
<proteinExistence type="inferred from homology"/>
<evidence type="ECO:0000259" key="5">
    <source>
        <dbReference type="PROSITE" id="PS50111"/>
    </source>
</evidence>
<comment type="caution">
    <text evidence="6">The sequence shown here is derived from an EMBL/GenBank/DDBJ whole genome shotgun (WGS) entry which is preliminary data.</text>
</comment>
<dbReference type="SUPFAM" id="SSF58104">
    <property type="entry name" value="Methyl-accepting chemotaxis protein (MCP) signaling domain"/>
    <property type="match status" value="1"/>
</dbReference>
<evidence type="ECO:0000313" key="7">
    <source>
        <dbReference type="Proteomes" id="UP001371218"/>
    </source>
</evidence>
<keyword evidence="4" id="KW-0812">Transmembrane</keyword>
<reference evidence="6 7" key="1">
    <citation type="submission" date="2024-04" db="EMBL/GenBank/DDBJ databases">
        <title>Novel species of the genus Ideonella isolated from streams.</title>
        <authorList>
            <person name="Lu H."/>
        </authorList>
    </citation>
    <scope>NUCLEOTIDE SEQUENCE [LARGE SCALE GENOMIC DNA]</scope>
    <source>
        <strain evidence="6 7">DXS29W</strain>
    </source>
</reference>
<feature type="domain" description="Methyl-accepting transducer" evidence="5">
    <location>
        <begin position="134"/>
        <end position="316"/>
    </location>
</feature>